<dbReference type="EMBL" id="MTYJ01000002">
    <property type="protein sequence ID" value="OQV25626.1"/>
    <property type="molecule type" value="Genomic_DNA"/>
</dbReference>
<dbReference type="SUPFAM" id="SSF53822">
    <property type="entry name" value="Periplasmic binding protein-like I"/>
    <property type="match status" value="1"/>
</dbReference>
<dbReference type="InterPro" id="IPR028082">
    <property type="entry name" value="Peripla_BP_I"/>
</dbReference>
<evidence type="ECO:0000313" key="7">
    <source>
        <dbReference type="EMBL" id="OQV25626.1"/>
    </source>
</evidence>
<evidence type="ECO:0000256" key="2">
    <source>
        <dbReference type="ARBA" id="ARBA00022692"/>
    </source>
</evidence>
<comment type="subcellular location">
    <subcellularLocation>
        <location evidence="1">Membrane</location>
    </subcellularLocation>
</comment>
<dbReference type="AlphaFoldDB" id="A0A1W0XDS3"/>
<organism evidence="7 8">
    <name type="scientific">Hypsibius exemplaris</name>
    <name type="common">Freshwater tardigrade</name>
    <dbReference type="NCBI Taxonomy" id="2072580"/>
    <lineage>
        <taxon>Eukaryota</taxon>
        <taxon>Metazoa</taxon>
        <taxon>Ecdysozoa</taxon>
        <taxon>Tardigrada</taxon>
        <taxon>Eutardigrada</taxon>
        <taxon>Parachela</taxon>
        <taxon>Hypsibioidea</taxon>
        <taxon>Hypsibiidae</taxon>
        <taxon>Hypsibius</taxon>
    </lineage>
</organism>
<evidence type="ECO:0000256" key="4">
    <source>
        <dbReference type="ARBA" id="ARBA00023136"/>
    </source>
</evidence>
<keyword evidence="2 5" id="KW-0812">Transmembrane</keyword>
<name>A0A1W0XDS3_HYPEX</name>
<reference evidence="8" key="1">
    <citation type="submission" date="2017-01" db="EMBL/GenBank/DDBJ databases">
        <title>Comparative genomics of anhydrobiosis in the tardigrade Hypsibius dujardini.</title>
        <authorList>
            <person name="Yoshida Y."/>
            <person name="Koutsovoulos G."/>
            <person name="Laetsch D."/>
            <person name="Stevens L."/>
            <person name="Kumar S."/>
            <person name="Horikawa D."/>
            <person name="Ishino K."/>
            <person name="Komine S."/>
            <person name="Tomita M."/>
            <person name="Blaxter M."/>
            <person name="Arakawa K."/>
        </authorList>
    </citation>
    <scope>NUCLEOTIDE SEQUENCE [LARGE SCALE GENOMIC DNA]</scope>
    <source>
        <strain evidence="8">Z151</strain>
    </source>
</reference>
<protein>
    <recommendedName>
        <fullName evidence="6">Receptor ligand binding region domain-containing protein</fullName>
    </recommendedName>
</protein>
<proteinExistence type="predicted"/>
<evidence type="ECO:0000313" key="8">
    <source>
        <dbReference type="Proteomes" id="UP000192578"/>
    </source>
</evidence>
<accession>A0A1W0XDS3</accession>
<comment type="caution">
    <text evidence="7">The sequence shown here is derived from an EMBL/GenBank/DDBJ whole genome shotgun (WGS) entry which is preliminary data.</text>
</comment>
<evidence type="ECO:0000256" key="1">
    <source>
        <dbReference type="ARBA" id="ARBA00004370"/>
    </source>
</evidence>
<dbReference type="Gene3D" id="3.40.50.2300">
    <property type="match status" value="1"/>
</dbReference>
<feature type="transmembrane region" description="Helical" evidence="5">
    <location>
        <begin position="398"/>
        <end position="421"/>
    </location>
</feature>
<gene>
    <name evidence="7" type="ORF">BV898_00562</name>
</gene>
<feature type="domain" description="Receptor ligand binding region" evidence="6">
    <location>
        <begin position="95"/>
        <end position="201"/>
    </location>
</feature>
<dbReference type="Proteomes" id="UP000192578">
    <property type="component" value="Unassembled WGS sequence"/>
</dbReference>
<evidence type="ECO:0000259" key="6">
    <source>
        <dbReference type="Pfam" id="PF01094"/>
    </source>
</evidence>
<keyword evidence="4 5" id="KW-0472">Membrane</keyword>
<dbReference type="Pfam" id="PF01094">
    <property type="entry name" value="ANF_receptor"/>
    <property type="match status" value="1"/>
</dbReference>
<dbReference type="GO" id="GO:0016020">
    <property type="term" value="C:membrane"/>
    <property type="evidence" value="ECO:0007669"/>
    <property type="project" value="UniProtKB-SubCell"/>
</dbReference>
<evidence type="ECO:0000256" key="5">
    <source>
        <dbReference type="SAM" id="Phobius"/>
    </source>
</evidence>
<dbReference type="InterPro" id="IPR001828">
    <property type="entry name" value="ANF_lig-bd_rcpt"/>
</dbReference>
<keyword evidence="3 5" id="KW-1133">Transmembrane helix</keyword>
<evidence type="ECO:0000256" key="3">
    <source>
        <dbReference type="ARBA" id="ARBA00022989"/>
    </source>
</evidence>
<sequence>MAYSFSFARTLLFCGLCLECSTVMIGAVVPNFVTLTSSGPTPSGFVELQPVFDVMLGILAPKYPAVLGKYTLKQLNHSTPGSCNELECGVIALYGDALVALLQKLNWTSIAVINDANIANPGMAKSREVCRGVTESLQMYKQTISLLIVPTDLSLEKPDRSLLVASNFTRIIVSCTLGATQRILLAAAHDLNMTDGDHIFFHFYEIETPGDFQLAWYKNDSLDQKVARAMLSTIIVRSPQIAWERINDTMSLIQKQKVSRFGGLFPRLTLERNEFQVSCAEAVEGAVMVLNDSCTNGSDSCASGKFLAANLLNGSREYNFPSRTVRLTSKGARVITAIIQQLSSTDLKIKDIFQYDSNVRKLIPDAKNQFIWLMSGHPPPDRPLCGLHNDLCPDNRTIMAIVVAFVGGGALAAIAFLIIVWRTKRVPEDWWLMGDVNFIARLTDGRRFSQMEQKYMLL</sequence>
<keyword evidence="8" id="KW-1185">Reference proteome</keyword>
<dbReference type="OrthoDB" id="5867643at2759"/>